<proteinExistence type="inferred from homology"/>
<dbReference type="Gene3D" id="3.30.70.330">
    <property type="match status" value="1"/>
</dbReference>
<dbReference type="EMBL" id="UOEU01000756">
    <property type="protein sequence ID" value="VAW39623.1"/>
    <property type="molecule type" value="Genomic_DNA"/>
</dbReference>
<name>A0A3B0VH45_9ZZZZ</name>
<evidence type="ECO:0000256" key="3">
    <source>
        <dbReference type="ARBA" id="ARBA00022884"/>
    </source>
</evidence>
<dbReference type="GO" id="GO:0019843">
    <property type="term" value="F:rRNA binding"/>
    <property type="evidence" value="ECO:0007669"/>
    <property type="project" value="UniProtKB-KW"/>
</dbReference>
<keyword evidence="2" id="KW-0699">rRNA-binding</keyword>
<dbReference type="SUPFAM" id="SSF54189">
    <property type="entry name" value="Ribosomal proteins S24e, L23 and L15e"/>
    <property type="match status" value="1"/>
</dbReference>
<dbReference type="HAMAP" id="MF_01369_B">
    <property type="entry name" value="Ribosomal_uL23_B"/>
    <property type="match status" value="1"/>
</dbReference>
<dbReference type="InterPro" id="IPR013025">
    <property type="entry name" value="Ribosomal_uL23-like"/>
</dbReference>
<evidence type="ECO:0000256" key="1">
    <source>
        <dbReference type="ARBA" id="ARBA00006700"/>
    </source>
</evidence>
<dbReference type="GO" id="GO:1990904">
    <property type="term" value="C:ribonucleoprotein complex"/>
    <property type="evidence" value="ECO:0007669"/>
    <property type="project" value="UniProtKB-KW"/>
</dbReference>
<dbReference type="NCBIfam" id="NF004363">
    <property type="entry name" value="PRK05738.2-4"/>
    <property type="match status" value="1"/>
</dbReference>
<reference evidence="6" key="1">
    <citation type="submission" date="2018-06" db="EMBL/GenBank/DDBJ databases">
        <authorList>
            <person name="Zhirakovskaya E."/>
        </authorList>
    </citation>
    <scope>NUCLEOTIDE SEQUENCE</scope>
</reference>
<dbReference type="PROSITE" id="PS00050">
    <property type="entry name" value="RIBOSOMAL_L23"/>
    <property type="match status" value="1"/>
</dbReference>
<evidence type="ECO:0008006" key="7">
    <source>
        <dbReference type="Google" id="ProtNLM"/>
    </source>
</evidence>
<evidence type="ECO:0000313" key="6">
    <source>
        <dbReference type="EMBL" id="VAW39623.1"/>
    </source>
</evidence>
<organism evidence="6">
    <name type="scientific">hydrothermal vent metagenome</name>
    <dbReference type="NCBI Taxonomy" id="652676"/>
    <lineage>
        <taxon>unclassified sequences</taxon>
        <taxon>metagenomes</taxon>
        <taxon>ecological metagenomes</taxon>
    </lineage>
</organism>
<dbReference type="AlphaFoldDB" id="A0A3B0VH45"/>
<dbReference type="InterPro" id="IPR001014">
    <property type="entry name" value="Ribosomal_uL23_CS"/>
</dbReference>
<dbReference type="InterPro" id="IPR012677">
    <property type="entry name" value="Nucleotide-bd_a/b_plait_sf"/>
</dbReference>
<keyword evidence="4" id="KW-0689">Ribosomal protein</keyword>
<keyword evidence="3" id="KW-0694">RNA-binding</keyword>
<dbReference type="GO" id="GO:0006412">
    <property type="term" value="P:translation"/>
    <property type="evidence" value="ECO:0007669"/>
    <property type="project" value="InterPro"/>
</dbReference>
<keyword evidence="5" id="KW-0687">Ribonucleoprotein</keyword>
<dbReference type="PANTHER" id="PTHR11620">
    <property type="entry name" value="60S RIBOSOMAL PROTEIN L23A"/>
    <property type="match status" value="1"/>
</dbReference>
<comment type="similarity">
    <text evidence="1">Belongs to the universal ribosomal protein uL23 family.</text>
</comment>
<dbReference type="GO" id="GO:0005840">
    <property type="term" value="C:ribosome"/>
    <property type="evidence" value="ECO:0007669"/>
    <property type="project" value="UniProtKB-KW"/>
</dbReference>
<dbReference type="Pfam" id="PF00276">
    <property type="entry name" value="Ribosomal_L23"/>
    <property type="match status" value="1"/>
</dbReference>
<gene>
    <name evidence="6" type="ORF">MNBD_CHLOROFLEXI01-4164</name>
</gene>
<evidence type="ECO:0000256" key="4">
    <source>
        <dbReference type="ARBA" id="ARBA00022980"/>
    </source>
</evidence>
<evidence type="ECO:0000256" key="2">
    <source>
        <dbReference type="ARBA" id="ARBA00022730"/>
    </source>
</evidence>
<dbReference type="GO" id="GO:0003735">
    <property type="term" value="F:structural constituent of ribosome"/>
    <property type="evidence" value="ECO:0007669"/>
    <property type="project" value="InterPro"/>
</dbReference>
<protein>
    <recommendedName>
        <fullName evidence="7">LSU ribosomal protein L23p (L23Ae)</fullName>
    </recommendedName>
</protein>
<dbReference type="InterPro" id="IPR012678">
    <property type="entry name" value="Ribosomal_uL23/eL15/eS24_sf"/>
</dbReference>
<sequence>MQLHWREVIRRPVVTEKSSYLVDFNNQYSFVVSSQANKMQVKQAVELAWPDVAVEKVRIANMPAKRARRYRRVSVRKTGWKKAIVTLSSGDSIDLFEGI</sequence>
<accession>A0A3B0VH45</accession>
<evidence type="ECO:0000256" key="5">
    <source>
        <dbReference type="ARBA" id="ARBA00023274"/>
    </source>
</evidence>